<dbReference type="GO" id="GO:0004674">
    <property type="term" value="F:protein serine/threonine kinase activity"/>
    <property type="evidence" value="ECO:0007669"/>
    <property type="project" value="UniProtKB-EC"/>
</dbReference>
<dbReference type="CDD" id="cd14014">
    <property type="entry name" value="STKc_PknB_like"/>
    <property type="match status" value="1"/>
</dbReference>
<keyword evidence="3 9" id="KW-0418">Kinase</keyword>
<evidence type="ECO:0000256" key="1">
    <source>
        <dbReference type="ARBA" id="ARBA00022679"/>
    </source>
</evidence>
<dbReference type="RefSeq" id="WP_145247226.1">
    <property type="nucleotide sequence ID" value="NZ_CP036278.1"/>
</dbReference>
<evidence type="ECO:0000256" key="6">
    <source>
        <dbReference type="SAM" id="MobiDB-lite"/>
    </source>
</evidence>
<feature type="transmembrane region" description="Helical" evidence="7">
    <location>
        <begin position="431"/>
        <end position="455"/>
    </location>
</feature>
<keyword evidence="7" id="KW-0812">Transmembrane</keyword>
<dbReference type="PROSITE" id="PS00107">
    <property type="entry name" value="PROTEIN_KINASE_ATP"/>
    <property type="match status" value="1"/>
</dbReference>
<feature type="domain" description="Protein kinase" evidence="8">
    <location>
        <begin position="80"/>
        <end position="344"/>
    </location>
</feature>
<dbReference type="Pfam" id="PF00069">
    <property type="entry name" value="Pkinase"/>
    <property type="match status" value="1"/>
</dbReference>
<organism evidence="9 10">
    <name type="scientific">Aeoliella mucimassa</name>
    <dbReference type="NCBI Taxonomy" id="2527972"/>
    <lineage>
        <taxon>Bacteria</taxon>
        <taxon>Pseudomonadati</taxon>
        <taxon>Planctomycetota</taxon>
        <taxon>Planctomycetia</taxon>
        <taxon>Pirellulales</taxon>
        <taxon>Lacipirellulaceae</taxon>
        <taxon>Aeoliella</taxon>
    </lineage>
</organism>
<dbReference type="PANTHER" id="PTHR43289">
    <property type="entry name" value="MITOGEN-ACTIVATED PROTEIN KINASE KINASE KINASE 20-RELATED"/>
    <property type="match status" value="1"/>
</dbReference>
<keyword evidence="1 9" id="KW-0808">Transferase</keyword>
<dbReference type="Gene3D" id="1.10.510.10">
    <property type="entry name" value="Transferase(Phosphotransferase) domain 1"/>
    <property type="match status" value="1"/>
</dbReference>
<evidence type="ECO:0000256" key="3">
    <source>
        <dbReference type="ARBA" id="ARBA00022777"/>
    </source>
</evidence>
<dbReference type="AlphaFoldDB" id="A0A518AP34"/>
<dbReference type="PANTHER" id="PTHR43289:SF6">
    <property type="entry name" value="SERINE_THREONINE-PROTEIN KINASE NEKL-3"/>
    <property type="match status" value="1"/>
</dbReference>
<proteinExistence type="predicted"/>
<dbReference type="InterPro" id="IPR000719">
    <property type="entry name" value="Prot_kinase_dom"/>
</dbReference>
<keyword evidence="4 5" id="KW-0067">ATP-binding</keyword>
<dbReference type="EMBL" id="CP036278">
    <property type="protein sequence ID" value="QDU56485.1"/>
    <property type="molecule type" value="Genomic_DNA"/>
</dbReference>
<evidence type="ECO:0000259" key="8">
    <source>
        <dbReference type="PROSITE" id="PS50011"/>
    </source>
</evidence>
<gene>
    <name evidence="9" type="primary">prkC_4</name>
    <name evidence="9" type="ORF">Pan181_26940</name>
</gene>
<keyword evidence="2 5" id="KW-0547">Nucleotide-binding</keyword>
<feature type="compositionally biased region" description="Basic and acidic residues" evidence="6">
    <location>
        <begin position="364"/>
        <end position="379"/>
    </location>
</feature>
<feature type="region of interest" description="Disordered" evidence="6">
    <location>
        <begin position="358"/>
        <end position="420"/>
    </location>
</feature>
<reference evidence="9 10" key="1">
    <citation type="submission" date="2019-02" db="EMBL/GenBank/DDBJ databases">
        <title>Deep-cultivation of Planctomycetes and their phenomic and genomic characterization uncovers novel biology.</title>
        <authorList>
            <person name="Wiegand S."/>
            <person name="Jogler M."/>
            <person name="Boedeker C."/>
            <person name="Pinto D."/>
            <person name="Vollmers J."/>
            <person name="Rivas-Marin E."/>
            <person name="Kohn T."/>
            <person name="Peeters S.H."/>
            <person name="Heuer A."/>
            <person name="Rast P."/>
            <person name="Oberbeckmann S."/>
            <person name="Bunk B."/>
            <person name="Jeske O."/>
            <person name="Meyerdierks A."/>
            <person name="Storesund J.E."/>
            <person name="Kallscheuer N."/>
            <person name="Luecker S."/>
            <person name="Lage O.M."/>
            <person name="Pohl T."/>
            <person name="Merkel B.J."/>
            <person name="Hornburger P."/>
            <person name="Mueller R.-W."/>
            <person name="Bruemmer F."/>
            <person name="Labrenz M."/>
            <person name="Spormann A.M."/>
            <person name="Op den Camp H."/>
            <person name="Overmann J."/>
            <person name="Amann R."/>
            <person name="Jetten M.S.M."/>
            <person name="Mascher T."/>
            <person name="Medema M.H."/>
            <person name="Devos D.P."/>
            <person name="Kaster A.-K."/>
            <person name="Ovreas L."/>
            <person name="Rohde M."/>
            <person name="Galperin M.Y."/>
            <person name="Jogler C."/>
        </authorList>
    </citation>
    <scope>NUCLEOTIDE SEQUENCE [LARGE SCALE GENOMIC DNA]</scope>
    <source>
        <strain evidence="9 10">Pan181</strain>
    </source>
</reference>
<dbReference type="GO" id="GO:0005524">
    <property type="term" value="F:ATP binding"/>
    <property type="evidence" value="ECO:0007669"/>
    <property type="project" value="UniProtKB-UniRule"/>
</dbReference>
<dbReference type="InterPro" id="IPR017441">
    <property type="entry name" value="Protein_kinase_ATP_BS"/>
</dbReference>
<dbReference type="InterPro" id="IPR011009">
    <property type="entry name" value="Kinase-like_dom_sf"/>
</dbReference>
<dbReference type="Proteomes" id="UP000315750">
    <property type="component" value="Chromosome"/>
</dbReference>
<protein>
    <submittedName>
        <fullName evidence="9">Serine/threonine-protein kinase PrkC</fullName>
        <ecNumber evidence="9">2.7.11.1</ecNumber>
    </submittedName>
</protein>
<feature type="binding site" evidence="5">
    <location>
        <position position="114"/>
    </location>
    <ligand>
        <name>ATP</name>
        <dbReference type="ChEBI" id="CHEBI:30616"/>
    </ligand>
</feature>
<evidence type="ECO:0000256" key="2">
    <source>
        <dbReference type="ARBA" id="ARBA00022741"/>
    </source>
</evidence>
<keyword evidence="7" id="KW-0472">Membrane</keyword>
<dbReference type="PROSITE" id="PS00108">
    <property type="entry name" value="PROTEIN_KINASE_ST"/>
    <property type="match status" value="1"/>
</dbReference>
<name>A0A518AP34_9BACT</name>
<dbReference type="PROSITE" id="PS50011">
    <property type="entry name" value="PROTEIN_KINASE_DOM"/>
    <property type="match status" value="1"/>
</dbReference>
<dbReference type="SMART" id="SM00220">
    <property type="entry name" value="S_TKc"/>
    <property type="match status" value="1"/>
</dbReference>
<dbReference type="Gene3D" id="3.30.200.20">
    <property type="entry name" value="Phosphorylase Kinase, domain 1"/>
    <property type="match status" value="1"/>
</dbReference>
<evidence type="ECO:0000313" key="9">
    <source>
        <dbReference type="EMBL" id="QDU56485.1"/>
    </source>
</evidence>
<dbReference type="InterPro" id="IPR008271">
    <property type="entry name" value="Ser/Thr_kinase_AS"/>
</dbReference>
<keyword evidence="7" id="KW-1133">Transmembrane helix</keyword>
<sequence>MPAPAKSVLLEAAAASGLVSPEQLHMAWVSACDDGDETRVSIREVSDEAIGRRLIELNLLNPWQVEQLKLGRTKFSLGPYRILDAIGRGGMGHVFKAEHEILGRIEALKVLPRKKTTADTISKFRHEIRIQAQLDHPNLVRVHYADREGDTYFFVTEFVPGSDLRKLIRRLGPVSYQAAALILQQAAEGLEHAHRRGLVHRDIKPGNILVTPDSVVKLIDLGLAWYLEADIHAAKQGDRLKIVGTADYLAPETIREPGRIVPVSDVYSMGCTLYYAVTGKVPFPGGNPAEKMQRHLNETPLPPQQLQPDLPKAFVELVAQMMSKDPKQRPPSAGAVAEKLRQFATEQAITEVRTAVHTVSTQPREQRHNHESPSPHLEDTLTYEDDPIGDLQQGSQGTAPIDPAADETTPDAPTQIPKIEERPVEVGINRMVIASVVLGGVTLVGVVGAILWEIFS</sequence>
<evidence type="ECO:0000256" key="5">
    <source>
        <dbReference type="PROSITE-ProRule" id="PRU10141"/>
    </source>
</evidence>
<accession>A0A518AP34</accession>
<dbReference type="SUPFAM" id="SSF56112">
    <property type="entry name" value="Protein kinase-like (PK-like)"/>
    <property type="match status" value="1"/>
</dbReference>
<dbReference type="KEGG" id="amuc:Pan181_26940"/>
<evidence type="ECO:0000256" key="7">
    <source>
        <dbReference type="SAM" id="Phobius"/>
    </source>
</evidence>
<evidence type="ECO:0000256" key="4">
    <source>
        <dbReference type="ARBA" id="ARBA00022840"/>
    </source>
</evidence>
<keyword evidence="10" id="KW-1185">Reference proteome</keyword>
<dbReference type="EC" id="2.7.11.1" evidence="9"/>
<dbReference type="OrthoDB" id="6111975at2"/>
<evidence type="ECO:0000313" key="10">
    <source>
        <dbReference type="Proteomes" id="UP000315750"/>
    </source>
</evidence>